<gene>
    <name evidence="3" type="ORF">VITISV_010839</name>
</gene>
<evidence type="ECO:0008006" key="4">
    <source>
        <dbReference type="Google" id="ProtNLM"/>
    </source>
</evidence>
<dbReference type="InterPro" id="IPR025452">
    <property type="entry name" value="DUF4218"/>
</dbReference>
<evidence type="ECO:0000259" key="1">
    <source>
        <dbReference type="Pfam" id="PF13960"/>
    </source>
</evidence>
<dbReference type="PANTHER" id="PTHR48258:SF8">
    <property type="entry name" value="DUF4216 DOMAIN-CONTAINING PROTEIN"/>
    <property type="match status" value="1"/>
</dbReference>
<dbReference type="PANTHER" id="PTHR48258">
    <property type="entry name" value="DUF4218 DOMAIN-CONTAINING PROTEIN-RELATED"/>
    <property type="match status" value="1"/>
</dbReference>
<dbReference type="EMBL" id="AM440177">
    <property type="protein sequence ID" value="CAN82700.1"/>
    <property type="molecule type" value="Genomic_DNA"/>
</dbReference>
<dbReference type="InterPro" id="IPR029480">
    <property type="entry name" value="Transpos_assoc"/>
</dbReference>
<evidence type="ECO:0000259" key="2">
    <source>
        <dbReference type="Pfam" id="PF13963"/>
    </source>
</evidence>
<dbReference type="Pfam" id="PF13960">
    <property type="entry name" value="DUF4218"/>
    <property type="match status" value="1"/>
</dbReference>
<feature type="domain" description="Transposase-associated" evidence="2">
    <location>
        <begin position="123"/>
        <end position="195"/>
    </location>
</feature>
<organism evidence="3">
    <name type="scientific">Vitis vinifera</name>
    <name type="common">Grape</name>
    <dbReference type="NCBI Taxonomy" id="29760"/>
    <lineage>
        <taxon>Eukaryota</taxon>
        <taxon>Viridiplantae</taxon>
        <taxon>Streptophyta</taxon>
        <taxon>Embryophyta</taxon>
        <taxon>Tracheophyta</taxon>
        <taxon>Spermatophyta</taxon>
        <taxon>Magnoliopsida</taxon>
        <taxon>eudicotyledons</taxon>
        <taxon>Gunneridae</taxon>
        <taxon>Pentapetalae</taxon>
        <taxon>rosids</taxon>
        <taxon>Vitales</taxon>
        <taxon>Vitaceae</taxon>
        <taxon>Viteae</taxon>
        <taxon>Vitis</taxon>
    </lineage>
</organism>
<accession>A5AYH1</accession>
<dbReference type="AlphaFoldDB" id="A5AYH1"/>
<reference evidence="3" key="1">
    <citation type="journal article" date="2007" name="PLoS ONE">
        <title>The first genome sequence of an elite grapevine cultivar (Pinot noir Vitis vinifera L.): coping with a highly heterozygous genome.</title>
        <authorList>
            <person name="Velasco R."/>
            <person name="Zharkikh A."/>
            <person name="Troggio M."/>
            <person name="Cartwright D.A."/>
            <person name="Cestaro A."/>
            <person name="Pruss D."/>
            <person name="Pindo M."/>
            <person name="FitzGerald L.M."/>
            <person name="Vezzulli S."/>
            <person name="Reid J."/>
            <person name="Malacarne G."/>
            <person name="Iliev D."/>
            <person name="Coppola G."/>
            <person name="Wardell B."/>
            <person name="Micheletti D."/>
            <person name="Macalma T."/>
            <person name="Facci M."/>
            <person name="Mitchell J.T."/>
            <person name="Perazzolli M."/>
            <person name="Eldredge G."/>
            <person name="Gatto P."/>
            <person name="Oyzerski R."/>
            <person name="Moretto M."/>
            <person name="Gutin N."/>
            <person name="Stefanini M."/>
            <person name="Chen Y."/>
            <person name="Segala C."/>
            <person name="Davenport C."/>
            <person name="Dematte L."/>
            <person name="Mraz A."/>
            <person name="Battilana J."/>
            <person name="Stormo K."/>
            <person name="Costa F."/>
            <person name="Tao Q."/>
            <person name="Si-Ammour A."/>
            <person name="Harkins T."/>
            <person name="Lackey A."/>
            <person name="Perbost C."/>
            <person name="Taillon B."/>
            <person name="Stella A."/>
            <person name="Solovyev V."/>
            <person name="Fawcett J.A."/>
            <person name="Sterck L."/>
            <person name="Vandepoele K."/>
            <person name="Grando S.M."/>
            <person name="Toppo S."/>
            <person name="Moser C."/>
            <person name="Lanchbury J."/>
            <person name="Bogden R."/>
            <person name="Skolnick M."/>
            <person name="Sgaramella V."/>
            <person name="Bhatnagar S.K."/>
            <person name="Fontana P."/>
            <person name="Gutin A."/>
            <person name="Van de Peer Y."/>
            <person name="Salamini F."/>
            <person name="Viola R."/>
        </authorList>
    </citation>
    <scope>NUCLEOTIDE SEQUENCE</scope>
</reference>
<sequence>MAMSNFHGMSLLSKSTMEHHRVIDRFSSRSNMPGALQVVVGSSNFSFQLWWEVPSCFWLVVPRRCSSEHGEMEVRANVVDGSRTSIGMGNEVQSLPSVDMDVSCLYTKEKTGIEFTYYRQMNRSWMSKDRRSKEYEDGVENFISFAIKNSANQNSIKCPYLQCGNLIFNTPQKIKERLFFYGIDQSYHTWFWHGEVALSSGPPTTRVECFDRIHIGNVDHTVEMVEVAQENCKANPKLFEMLLEDAEKPLYPDCKNFTKLSALVKLYNLKGRYGWSDKNFSELLSLLGDMLLINNELSLSMNELKDASSCPTCGASRWKSSKIVKDLIWHAQRGEFDGKMRHPSESPSWKVIDHRWLDFATEPRNLRLAISADDINPHSSLSNRHNCWPVVMITYNLPLWLYMKRKFMMLSLLISGPQQPDNDIDIYLAPLIEDLKTLRLEAYDAYQKEKKFIFFKLEYWRYLHVHHNLDVMHIEKNVCENIIGTLLNIPRKTKDGLNSHLDLMDMGLRCELAPRFESNRTYLSPTCYTLSRSEKKVFYQTLAKLKAIDVSALDKLQNELVVTLCLLEKYFSPSFDIMIHLTVHLVREVRLCGPIYFRWMYPFERFMKVLKGYVQNHNHPEGCIVECYIVEEAVEFYIGYLSNVDAIGVPSITNVDHKVGAPIPGEVVIADKEPISETLRWIVHGPTHYVSKYHGYVINGCHYNTKDRDEL</sequence>
<dbReference type="Pfam" id="PF02992">
    <property type="entry name" value="Transposase_21"/>
    <property type="match status" value="1"/>
</dbReference>
<feature type="domain" description="DUF4218" evidence="1">
    <location>
        <begin position="546"/>
        <end position="646"/>
    </location>
</feature>
<dbReference type="Pfam" id="PF13963">
    <property type="entry name" value="Transpos_assoc"/>
    <property type="match status" value="1"/>
</dbReference>
<protein>
    <recommendedName>
        <fullName evidence="4">DUF4218 domain-containing protein</fullName>
    </recommendedName>
</protein>
<name>A5AYH1_VITVI</name>
<dbReference type="InterPro" id="IPR004242">
    <property type="entry name" value="Transposase_21"/>
</dbReference>
<evidence type="ECO:0000313" key="3">
    <source>
        <dbReference type="EMBL" id="CAN82700.1"/>
    </source>
</evidence>
<proteinExistence type="predicted"/>